<evidence type="ECO:0000256" key="2">
    <source>
        <dbReference type="ARBA" id="ARBA00023149"/>
    </source>
</evidence>
<dbReference type="AlphaFoldDB" id="A0A7U7G4C9"/>
<dbReference type="GO" id="GO:1902660">
    <property type="term" value="P:negative regulation of glucose mediated signaling pathway"/>
    <property type="evidence" value="ECO:0007669"/>
    <property type="project" value="TreeGrafter"/>
</dbReference>
<dbReference type="PROSITE" id="PS00607">
    <property type="entry name" value="PDEASE_II"/>
    <property type="match status" value="1"/>
</dbReference>
<accession>A0A7U7G4C9</accession>
<sequence length="339" mass="37042">MPLHHLKTLRDRLKTSRAGAGETPVTFADSNPVFEIVALGVRSGVADGNLSSYLIRPLGTNEAVICDAGTLGHGLKRAEARGVLNDIPIMPDSALGRAGHVLKQTVRAYLISHAHLDHVAGLVLSSPEDTPKPIYALPETNALLAEHLFNGRIWGAMGDKGPEPRIGKYSYKDMEAGESQNIEGSGLEITAWPLSHASTTSTAFLIQHHGRAILYLGDTQADQPDGPQNLQKLWKAIAPLLREKKLHTIIMGVTYPDAQPENALCGQLRPKDLLQTLRDLGHICGGRHHIRGLRVLVSHVKETFHEGSNPVQHLYRELQDGNDIGIHFMMAEQSARYLV</sequence>
<dbReference type="GO" id="GO:0006198">
    <property type="term" value="P:cAMP catabolic process"/>
    <property type="evidence" value="ECO:0007669"/>
    <property type="project" value="UniProtKB-UniRule"/>
</dbReference>
<reference evidence="6 7" key="2">
    <citation type="journal article" date="2014" name="PLoS ONE">
        <title>Evolution of mitochondria reconstructed from the energy metabolism of living bacteria.</title>
        <authorList>
            <person name="Degli Esposti M."/>
            <person name="Chouaia B."/>
            <person name="Comandatore F."/>
            <person name="Crotti E."/>
            <person name="Sassera D."/>
            <person name="Lievens P.M."/>
            <person name="Daffonchio D."/>
            <person name="Bandi C."/>
        </authorList>
    </citation>
    <scope>NUCLEOTIDE SEQUENCE [LARGE SCALE GENOMIC DNA]</scope>
    <source>
        <strain evidence="7">AM169</strain>
    </source>
</reference>
<dbReference type="InterPro" id="IPR036866">
    <property type="entry name" value="RibonucZ/Hydroxyglut_hydro"/>
</dbReference>
<keyword evidence="1 4" id="KW-0378">Hydrolase</keyword>
<proteinExistence type="inferred from homology"/>
<dbReference type="Proteomes" id="UP000027590">
    <property type="component" value="Unassembled WGS sequence"/>
</dbReference>
<dbReference type="PANTHER" id="PTHR28283:SF1">
    <property type="entry name" value="3',5'-CYCLIC-NUCLEOTIDE PHOSPHODIESTERASE 1"/>
    <property type="match status" value="1"/>
</dbReference>
<evidence type="ECO:0000256" key="3">
    <source>
        <dbReference type="ARBA" id="ARBA00025762"/>
    </source>
</evidence>
<dbReference type="PIRSF" id="PIRSF000962">
    <property type="entry name" value="Cyc_nuc_PDEase"/>
    <property type="match status" value="1"/>
</dbReference>
<dbReference type="PANTHER" id="PTHR28283">
    <property type="entry name" value="3',5'-CYCLIC-NUCLEOTIDE PHOSPHODIESTERASE 1"/>
    <property type="match status" value="1"/>
</dbReference>
<dbReference type="SMART" id="SM00849">
    <property type="entry name" value="Lactamase_B"/>
    <property type="match status" value="1"/>
</dbReference>
<dbReference type="InterPro" id="IPR024225">
    <property type="entry name" value="cAMP-PdiesteraseII_CS"/>
</dbReference>
<gene>
    <name evidence="6" type="ORF">SACS_0165</name>
</gene>
<reference evidence="6 7" key="1">
    <citation type="journal article" date="2014" name="Genome Biol. Evol.">
        <title>Acetic acid bacteria genomes reveal functional traits for adaptation to life in insect guts.</title>
        <authorList>
            <person name="Chouaia B."/>
            <person name="Gaiarsa S."/>
            <person name="Crotti E."/>
            <person name="Comandatore F."/>
            <person name="Degli Esposti M."/>
            <person name="Ricci I."/>
            <person name="Alma A."/>
            <person name="Favia G."/>
            <person name="Bandi C."/>
            <person name="Daffonchio D."/>
        </authorList>
    </citation>
    <scope>NUCLEOTIDE SEQUENCE [LARGE SCALE GENOMIC DNA]</scope>
    <source>
        <strain evidence="7">AM169</strain>
    </source>
</reference>
<dbReference type="InterPro" id="IPR001279">
    <property type="entry name" value="Metallo-B-lactamas"/>
</dbReference>
<evidence type="ECO:0000259" key="5">
    <source>
        <dbReference type="SMART" id="SM00849"/>
    </source>
</evidence>
<dbReference type="InterPro" id="IPR000396">
    <property type="entry name" value="Pdiesterase2"/>
</dbReference>
<dbReference type="Gene3D" id="3.60.15.10">
    <property type="entry name" value="Ribonuclease Z/Hydroxyacylglutathione hydrolase-like"/>
    <property type="match status" value="1"/>
</dbReference>
<dbReference type="RefSeq" id="WP_052348883.1">
    <property type="nucleotide sequence ID" value="NZ_CBLY010000002.1"/>
</dbReference>
<keyword evidence="2 4" id="KW-0114">cAMP</keyword>
<dbReference type="EMBL" id="CBLY010000002">
    <property type="protein sequence ID" value="CDG32903.1"/>
    <property type="molecule type" value="Genomic_DNA"/>
</dbReference>
<comment type="similarity">
    <text evidence="3 4">Belongs to the cyclic nucleotide phosphodiesterase class-II family.</text>
</comment>
<dbReference type="PRINTS" id="PR00388">
    <property type="entry name" value="PDIESTERASE2"/>
</dbReference>
<comment type="caution">
    <text evidence="6">The sequence shown here is derived from an EMBL/GenBank/DDBJ whole genome shotgun (WGS) entry which is preliminary data.</text>
</comment>
<protein>
    <submittedName>
        <fullName evidence="6">3',5'-cyclic nucleotide phosphodiesterase</fullName>
    </submittedName>
</protein>
<evidence type="ECO:0000313" key="6">
    <source>
        <dbReference type="EMBL" id="CDG32903.1"/>
    </source>
</evidence>
<evidence type="ECO:0000256" key="1">
    <source>
        <dbReference type="ARBA" id="ARBA00022801"/>
    </source>
</evidence>
<dbReference type="Pfam" id="PF02112">
    <property type="entry name" value="PDEase_II"/>
    <property type="match status" value="1"/>
</dbReference>
<dbReference type="GO" id="GO:0047555">
    <property type="term" value="F:3',5'-cyclic-GMP phosphodiesterase activity"/>
    <property type="evidence" value="ECO:0007669"/>
    <property type="project" value="TreeGrafter"/>
</dbReference>
<dbReference type="SUPFAM" id="SSF56281">
    <property type="entry name" value="Metallo-hydrolase/oxidoreductase"/>
    <property type="match status" value="1"/>
</dbReference>
<organism evidence="6 7">
    <name type="scientific">Parasaccharibacter apium</name>
    <dbReference type="NCBI Taxonomy" id="1510841"/>
    <lineage>
        <taxon>Bacteria</taxon>
        <taxon>Pseudomonadati</taxon>
        <taxon>Pseudomonadota</taxon>
        <taxon>Alphaproteobacteria</taxon>
        <taxon>Acetobacterales</taxon>
        <taxon>Acetobacteraceae</taxon>
        <taxon>Parasaccharibacter</taxon>
    </lineage>
</organism>
<dbReference type="CDD" id="cd07735">
    <property type="entry name" value="class_II_PDE_MBL-fold"/>
    <property type="match status" value="1"/>
</dbReference>
<evidence type="ECO:0000313" key="7">
    <source>
        <dbReference type="Proteomes" id="UP000027590"/>
    </source>
</evidence>
<name>A0A7U7G4C9_9PROT</name>
<feature type="domain" description="Metallo-beta-lactamase" evidence="5">
    <location>
        <begin position="49"/>
        <end position="253"/>
    </location>
</feature>
<evidence type="ECO:0000256" key="4">
    <source>
        <dbReference type="PIRNR" id="PIRNR000962"/>
    </source>
</evidence>
<dbReference type="GO" id="GO:0004115">
    <property type="term" value="F:3',5'-cyclic-AMP phosphodiesterase activity"/>
    <property type="evidence" value="ECO:0007669"/>
    <property type="project" value="UniProtKB-UniRule"/>
</dbReference>